<dbReference type="RefSeq" id="WP_177220289.1">
    <property type="nucleotide sequence ID" value="NZ_FOZN01000002.1"/>
</dbReference>
<comment type="caution">
    <text evidence="2">The sequence shown here is derived from an EMBL/GenBank/DDBJ whole genome shotgun (WGS) entry which is preliminary data.</text>
</comment>
<evidence type="ECO:0000313" key="3">
    <source>
        <dbReference type="Proteomes" id="UP000198506"/>
    </source>
</evidence>
<reference evidence="2 3" key="1">
    <citation type="submission" date="2016-10" db="EMBL/GenBank/DDBJ databases">
        <authorList>
            <person name="Varghese N."/>
            <person name="Submissions S."/>
        </authorList>
    </citation>
    <scope>NUCLEOTIDE SEQUENCE [LARGE SCALE GENOMIC DNA]</scope>
    <source>
        <strain evidence="2 3">IAM 15147</strain>
    </source>
</reference>
<dbReference type="Proteomes" id="UP000198506">
    <property type="component" value="Unassembled WGS sequence"/>
</dbReference>
<dbReference type="Pfam" id="PF03358">
    <property type="entry name" value="FMN_red"/>
    <property type="match status" value="1"/>
</dbReference>
<dbReference type="SUPFAM" id="SSF52218">
    <property type="entry name" value="Flavoproteins"/>
    <property type="match status" value="1"/>
</dbReference>
<keyword evidence="3" id="KW-1185">Reference proteome</keyword>
<organism evidence="2 3">
    <name type="scientific">Agrococcus baldri</name>
    <dbReference type="NCBI Taxonomy" id="153730"/>
    <lineage>
        <taxon>Bacteria</taxon>
        <taxon>Bacillati</taxon>
        <taxon>Actinomycetota</taxon>
        <taxon>Actinomycetes</taxon>
        <taxon>Micrococcales</taxon>
        <taxon>Microbacteriaceae</taxon>
        <taxon>Agrococcus</taxon>
    </lineage>
</organism>
<dbReference type="EMBL" id="FOZN01000002">
    <property type="protein sequence ID" value="SFS10623.1"/>
    <property type="molecule type" value="Genomic_DNA"/>
</dbReference>
<gene>
    <name evidence="2" type="ORF">SAMN04487783_1437</name>
</gene>
<dbReference type="InterPro" id="IPR050712">
    <property type="entry name" value="NAD(P)H-dep_reductase"/>
</dbReference>
<dbReference type="PANTHER" id="PTHR30543">
    <property type="entry name" value="CHROMATE REDUCTASE"/>
    <property type="match status" value="1"/>
</dbReference>
<dbReference type="Gene3D" id="3.40.50.360">
    <property type="match status" value="1"/>
</dbReference>
<evidence type="ECO:0000313" key="2">
    <source>
        <dbReference type="EMBL" id="SFS10623.1"/>
    </source>
</evidence>
<dbReference type="GO" id="GO:0010181">
    <property type="term" value="F:FMN binding"/>
    <property type="evidence" value="ECO:0007669"/>
    <property type="project" value="TreeGrafter"/>
</dbReference>
<dbReference type="AlphaFoldDB" id="A0AA94HMA3"/>
<evidence type="ECO:0000259" key="1">
    <source>
        <dbReference type="Pfam" id="PF03358"/>
    </source>
</evidence>
<proteinExistence type="predicted"/>
<dbReference type="InterPro" id="IPR005025">
    <property type="entry name" value="FMN_Rdtase-like_dom"/>
</dbReference>
<dbReference type="InterPro" id="IPR029039">
    <property type="entry name" value="Flavoprotein-like_sf"/>
</dbReference>
<protein>
    <submittedName>
        <fullName evidence="2">NAD(P)H-dependent FMN reductase</fullName>
    </submittedName>
</protein>
<dbReference type="PANTHER" id="PTHR30543:SF21">
    <property type="entry name" value="NAD(P)H-DEPENDENT FMN REDUCTASE LOT6"/>
    <property type="match status" value="1"/>
</dbReference>
<sequence length="191" mass="20075">MSARPQIGIIVGSTRPVRVGRTVADEIATLVEAAGADADMLDLREIGLPLLDEAMTPATGVRTNPHSIAWAERIVALDGVVFVTPDYNAGYPAALKNAIDYLKGEWVGKPAVVVSYGWAGGRSAAAQLHAVLDHIGLVRTGDGVRMPFEGADFDESQRLLDGQAFVGRSIDELRESVTGLVAAAAKELVAA</sequence>
<dbReference type="GO" id="GO:0016491">
    <property type="term" value="F:oxidoreductase activity"/>
    <property type="evidence" value="ECO:0007669"/>
    <property type="project" value="InterPro"/>
</dbReference>
<feature type="domain" description="NADPH-dependent FMN reductase-like" evidence="1">
    <location>
        <begin position="6"/>
        <end position="142"/>
    </location>
</feature>
<accession>A0AA94HMA3</accession>
<dbReference type="GO" id="GO:0005829">
    <property type="term" value="C:cytosol"/>
    <property type="evidence" value="ECO:0007669"/>
    <property type="project" value="TreeGrafter"/>
</dbReference>
<name>A0AA94HMA3_9MICO</name>